<keyword evidence="1" id="KW-0812">Transmembrane</keyword>
<dbReference type="EMBL" id="CAFBIZ010000079">
    <property type="protein sequence ID" value="CAB4849285.1"/>
    <property type="molecule type" value="Genomic_DNA"/>
</dbReference>
<name>A0A6J7BVZ7_9ZZZZ</name>
<keyword evidence="1" id="KW-0472">Membrane</keyword>
<reference evidence="2" key="1">
    <citation type="submission" date="2020-05" db="EMBL/GenBank/DDBJ databases">
        <authorList>
            <person name="Chiriac C."/>
            <person name="Salcher M."/>
            <person name="Ghai R."/>
            <person name="Kavagutti S V."/>
        </authorList>
    </citation>
    <scope>NUCLEOTIDE SEQUENCE</scope>
</reference>
<feature type="transmembrane region" description="Helical" evidence="1">
    <location>
        <begin position="22"/>
        <end position="43"/>
    </location>
</feature>
<proteinExistence type="predicted"/>
<protein>
    <submittedName>
        <fullName evidence="2">Unannotated protein</fullName>
    </submittedName>
</protein>
<sequence>MANGSGPLAQSEGVRRRPRGRVGVSAAVVLVLISCASMGLWYVGLPASLTAVVASVLAVRSGSRRARVLMPVSWALLVMSLVITVTVAPAHRVDALRVTTAG</sequence>
<gene>
    <name evidence="2" type="ORF">UFOPK3268_00749</name>
</gene>
<keyword evidence="1" id="KW-1133">Transmembrane helix</keyword>
<accession>A0A6J7BVZ7</accession>
<feature type="transmembrane region" description="Helical" evidence="1">
    <location>
        <begin position="68"/>
        <end position="88"/>
    </location>
</feature>
<evidence type="ECO:0000313" key="2">
    <source>
        <dbReference type="EMBL" id="CAB4849285.1"/>
    </source>
</evidence>
<organism evidence="2">
    <name type="scientific">freshwater metagenome</name>
    <dbReference type="NCBI Taxonomy" id="449393"/>
    <lineage>
        <taxon>unclassified sequences</taxon>
        <taxon>metagenomes</taxon>
        <taxon>ecological metagenomes</taxon>
    </lineage>
</organism>
<evidence type="ECO:0000256" key="1">
    <source>
        <dbReference type="SAM" id="Phobius"/>
    </source>
</evidence>
<dbReference type="AlphaFoldDB" id="A0A6J7BVZ7"/>